<evidence type="ECO:0000313" key="1">
    <source>
        <dbReference type="EMBL" id="MDB6262305.1"/>
    </source>
</evidence>
<dbReference type="Proteomes" id="UP001143700">
    <property type="component" value="Unassembled WGS sequence"/>
</dbReference>
<evidence type="ECO:0000313" key="2">
    <source>
        <dbReference type="Proteomes" id="UP001143700"/>
    </source>
</evidence>
<dbReference type="AlphaFoldDB" id="A0A9X4ACP7"/>
<gene>
    <name evidence="1" type="ORF">ODV15_07055</name>
</gene>
<name>A0A9X4ACP7_LACAM</name>
<dbReference type="RefSeq" id="WP_089150605.1">
    <property type="nucleotide sequence ID" value="NZ_JAOTGU010000009.1"/>
</dbReference>
<proteinExistence type="predicted"/>
<comment type="caution">
    <text evidence="1">The sequence shown here is derived from an EMBL/GenBank/DDBJ whole genome shotgun (WGS) entry which is preliminary data.</text>
</comment>
<sequence>MEHFYLDAFNAGLNVPDVSFFTREFGYALSTDNIGYILDKGKWLPDESEGVAALAQHYGLPTRLLD</sequence>
<organism evidence="1 2">
    <name type="scientific">Lactobacillus amylovorus</name>
    <dbReference type="NCBI Taxonomy" id="1604"/>
    <lineage>
        <taxon>Bacteria</taxon>
        <taxon>Bacillati</taxon>
        <taxon>Bacillota</taxon>
        <taxon>Bacilli</taxon>
        <taxon>Lactobacillales</taxon>
        <taxon>Lactobacillaceae</taxon>
        <taxon>Lactobacillus</taxon>
    </lineage>
</organism>
<dbReference type="EMBL" id="JAOTGU010000009">
    <property type="protein sequence ID" value="MDB6262305.1"/>
    <property type="molecule type" value="Genomic_DNA"/>
</dbReference>
<protein>
    <submittedName>
        <fullName evidence="1">FRG domain-containing protein</fullName>
    </submittedName>
</protein>
<reference evidence="1" key="1">
    <citation type="journal article" date="2022" name="Microorganisms">
        <title>Antibiotic Susceptibility, Resistance Gene Determinants and Corresponding Genomic Regions in Lactobacillus amylovorus Isolates Derived from Wild Boars and Domestic Pigs.</title>
        <authorList>
            <person name="Moravkova M."/>
            <person name="Kostovova I."/>
            <person name="Kavanova K."/>
            <person name="Pechar R."/>
            <person name="Stanek S."/>
            <person name="Brychta A."/>
            <person name="Zeman M."/>
            <person name="Kubasova T."/>
        </authorList>
    </citation>
    <scope>NUCLEOTIDE SEQUENCE</scope>
    <source>
        <strain evidence="1">M356A</strain>
    </source>
</reference>
<reference evidence="1" key="2">
    <citation type="submission" date="2022-10" db="EMBL/GenBank/DDBJ databases">
        <authorList>
            <person name="Kostovova I."/>
            <person name="Moravkova M."/>
            <person name="Pechar R."/>
        </authorList>
    </citation>
    <scope>NUCLEOTIDE SEQUENCE</scope>
    <source>
        <strain evidence="1">M356A</strain>
    </source>
</reference>
<accession>A0A9X4ACP7</accession>